<dbReference type="STRING" id="74649.A0A2P6PGM4"/>
<dbReference type="InterPro" id="IPR025558">
    <property type="entry name" value="DUF4283"/>
</dbReference>
<dbReference type="Pfam" id="PF14111">
    <property type="entry name" value="DUF4283"/>
    <property type="match status" value="1"/>
</dbReference>
<dbReference type="Gramene" id="PRQ21082">
    <property type="protein sequence ID" value="PRQ21082"/>
    <property type="gene ID" value="RchiOBHm_Chr7g0235221"/>
</dbReference>
<proteinExistence type="predicted"/>
<reference evidence="2 3" key="1">
    <citation type="journal article" date="2018" name="Nat. Genet.">
        <title>The Rosa genome provides new insights in the design of modern roses.</title>
        <authorList>
            <person name="Bendahmane M."/>
        </authorList>
    </citation>
    <scope>NUCLEOTIDE SEQUENCE [LARGE SCALE GENOMIC DNA]</scope>
    <source>
        <strain evidence="3">cv. Old Blush</strain>
    </source>
</reference>
<dbReference type="AlphaFoldDB" id="A0A2P6PGM4"/>
<dbReference type="OMA" id="WRCAVIA"/>
<dbReference type="EMBL" id="PDCK01000045">
    <property type="protein sequence ID" value="PRQ21082.1"/>
    <property type="molecule type" value="Genomic_DNA"/>
</dbReference>
<name>A0A2P6PGM4_ROSCH</name>
<feature type="domain" description="DUF4283" evidence="1">
    <location>
        <begin position="80"/>
        <end position="161"/>
    </location>
</feature>
<sequence length="179" mass="20627">MSIQCKWAKNGGDISIVLEALRVEDLDSSVQTPFALLPHMKYASTLKNPVDRYRQTMMEDFEFTDGDCSFSQGKHKLDFEWRCAVIANLMGKPNSTNTFDFMLRGLRRKWQVKGGWQLIDLPNDFSIVKFNLEEVMNYALCGGPWILAGQTLIVRKWRPDFLGQNFWSTCQVFQGVHCC</sequence>
<evidence type="ECO:0000259" key="1">
    <source>
        <dbReference type="Pfam" id="PF14111"/>
    </source>
</evidence>
<organism evidence="2 3">
    <name type="scientific">Rosa chinensis</name>
    <name type="common">China rose</name>
    <dbReference type="NCBI Taxonomy" id="74649"/>
    <lineage>
        <taxon>Eukaryota</taxon>
        <taxon>Viridiplantae</taxon>
        <taxon>Streptophyta</taxon>
        <taxon>Embryophyta</taxon>
        <taxon>Tracheophyta</taxon>
        <taxon>Spermatophyta</taxon>
        <taxon>Magnoliopsida</taxon>
        <taxon>eudicotyledons</taxon>
        <taxon>Gunneridae</taxon>
        <taxon>Pentapetalae</taxon>
        <taxon>rosids</taxon>
        <taxon>fabids</taxon>
        <taxon>Rosales</taxon>
        <taxon>Rosaceae</taxon>
        <taxon>Rosoideae</taxon>
        <taxon>Rosoideae incertae sedis</taxon>
        <taxon>Rosa</taxon>
    </lineage>
</organism>
<evidence type="ECO:0000313" key="2">
    <source>
        <dbReference type="EMBL" id="PRQ21082.1"/>
    </source>
</evidence>
<accession>A0A2P6PGM4</accession>
<evidence type="ECO:0000313" key="3">
    <source>
        <dbReference type="Proteomes" id="UP000238479"/>
    </source>
</evidence>
<keyword evidence="3" id="KW-1185">Reference proteome</keyword>
<protein>
    <recommendedName>
        <fullName evidence="1">DUF4283 domain-containing protein</fullName>
    </recommendedName>
</protein>
<comment type="caution">
    <text evidence="2">The sequence shown here is derived from an EMBL/GenBank/DDBJ whole genome shotgun (WGS) entry which is preliminary data.</text>
</comment>
<dbReference type="Proteomes" id="UP000238479">
    <property type="component" value="Chromosome 7"/>
</dbReference>
<gene>
    <name evidence="2" type="ORF">RchiOBHm_Chr7g0235221</name>
</gene>